<dbReference type="KEGG" id="lbc:LACBIDRAFT_310975"/>
<dbReference type="RefSeq" id="XP_001887923.1">
    <property type="nucleotide sequence ID" value="XM_001887888.1"/>
</dbReference>
<evidence type="ECO:0000313" key="1">
    <source>
        <dbReference type="EMBL" id="EDR01378.1"/>
    </source>
</evidence>
<dbReference type="Proteomes" id="UP000001194">
    <property type="component" value="Unassembled WGS sequence"/>
</dbReference>
<name>B0DVG5_LACBS</name>
<sequence>MAPAPVPTGTYTIQDVNGKFATVPLILNQPIQFNAPTGAQNQNWVISTVVGVSRIKSAALGPQPVQDRPRY</sequence>
<dbReference type="HOGENOM" id="CLU_2740471_0_0_1"/>
<keyword evidence="2" id="KW-1185">Reference proteome</keyword>
<proteinExistence type="predicted"/>
<reference evidence="1 2" key="1">
    <citation type="journal article" date="2008" name="Nature">
        <title>The genome of Laccaria bicolor provides insights into mycorrhizal symbiosis.</title>
        <authorList>
            <person name="Martin F."/>
            <person name="Aerts A."/>
            <person name="Ahren D."/>
            <person name="Brun A."/>
            <person name="Danchin E.G.J."/>
            <person name="Duchaussoy F."/>
            <person name="Gibon J."/>
            <person name="Kohler A."/>
            <person name="Lindquist E."/>
            <person name="Pereda V."/>
            <person name="Salamov A."/>
            <person name="Shapiro H.J."/>
            <person name="Wuyts J."/>
            <person name="Blaudez D."/>
            <person name="Buee M."/>
            <person name="Brokstein P."/>
            <person name="Canbaeck B."/>
            <person name="Cohen D."/>
            <person name="Courty P.E."/>
            <person name="Coutinho P.M."/>
            <person name="Delaruelle C."/>
            <person name="Detter J.C."/>
            <person name="Deveau A."/>
            <person name="DiFazio S."/>
            <person name="Duplessis S."/>
            <person name="Fraissinet-Tachet L."/>
            <person name="Lucic E."/>
            <person name="Frey-Klett P."/>
            <person name="Fourrey C."/>
            <person name="Feussner I."/>
            <person name="Gay G."/>
            <person name="Grimwood J."/>
            <person name="Hoegger P.J."/>
            <person name="Jain P."/>
            <person name="Kilaru S."/>
            <person name="Labbe J."/>
            <person name="Lin Y.C."/>
            <person name="Legue V."/>
            <person name="Le Tacon F."/>
            <person name="Marmeisse R."/>
            <person name="Melayah D."/>
            <person name="Montanini B."/>
            <person name="Muratet M."/>
            <person name="Nehls U."/>
            <person name="Niculita-Hirzel H."/>
            <person name="Oudot-Le Secq M.P."/>
            <person name="Peter M."/>
            <person name="Quesneville H."/>
            <person name="Rajashekar B."/>
            <person name="Reich M."/>
            <person name="Rouhier N."/>
            <person name="Schmutz J."/>
            <person name="Yin T."/>
            <person name="Chalot M."/>
            <person name="Henrissat B."/>
            <person name="Kuees U."/>
            <person name="Lucas S."/>
            <person name="Van de Peer Y."/>
            <person name="Podila G.K."/>
            <person name="Polle A."/>
            <person name="Pukkila P.J."/>
            <person name="Richardson P.M."/>
            <person name="Rouze P."/>
            <person name="Sanders I.R."/>
            <person name="Stajich J.E."/>
            <person name="Tunlid A."/>
            <person name="Tuskan G."/>
            <person name="Grigoriev I.V."/>
        </authorList>
    </citation>
    <scope>NUCLEOTIDE SEQUENCE [LARGE SCALE GENOMIC DNA]</scope>
    <source>
        <strain evidence="2">S238N-H82 / ATCC MYA-4686</strain>
    </source>
</reference>
<dbReference type="AlphaFoldDB" id="B0DVG5"/>
<dbReference type="EMBL" id="DS547139">
    <property type="protein sequence ID" value="EDR01378.1"/>
    <property type="molecule type" value="Genomic_DNA"/>
</dbReference>
<dbReference type="GeneID" id="6083614"/>
<gene>
    <name evidence="1" type="ORF">LACBIDRAFT_310975</name>
</gene>
<protein>
    <submittedName>
        <fullName evidence="1">Predicted protein</fullName>
    </submittedName>
</protein>
<accession>B0DVG5</accession>
<evidence type="ECO:0000313" key="2">
    <source>
        <dbReference type="Proteomes" id="UP000001194"/>
    </source>
</evidence>
<organism evidence="2">
    <name type="scientific">Laccaria bicolor (strain S238N-H82 / ATCC MYA-4686)</name>
    <name type="common">Bicoloured deceiver</name>
    <name type="synonym">Laccaria laccata var. bicolor</name>
    <dbReference type="NCBI Taxonomy" id="486041"/>
    <lineage>
        <taxon>Eukaryota</taxon>
        <taxon>Fungi</taxon>
        <taxon>Dikarya</taxon>
        <taxon>Basidiomycota</taxon>
        <taxon>Agaricomycotina</taxon>
        <taxon>Agaricomycetes</taxon>
        <taxon>Agaricomycetidae</taxon>
        <taxon>Agaricales</taxon>
        <taxon>Agaricineae</taxon>
        <taxon>Hydnangiaceae</taxon>
        <taxon>Laccaria</taxon>
    </lineage>
</organism>
<dbReference type="InParanoid" id="B0DVG5"/>